<protein>
    <recommendedName>
        <fullName evidence="3">Secreted protein</fullName>
    </recommendedName>
</protein>
<comment type="caution">
    <text evidence="1">The sequence shown here is derived from an EMBL/GenBank/DDBJ whole genome shotgun (WGS) entry which is preliminary data.</text>
</comment>
<accession>A0ABU7AQV8</accession>
<organism evidence="1 2">
    <name type="scientific">Ataeniobius toweri</name>
    <dbReference type="NCBI Taxonomy" id="208326"/>
    <lineage>
        <taxon>Eukaryota</taxon>
        <taxon>Metazoa</taxon>
        <taxon>Chordata</taxon>
        <taxon>Craniata</taxon>
        <taxon>Vertebrata</taxon>
        <taxon>Euteleostomi</taxon>
        <taxon>Actinopterygii</taxon>
        <taxon>Neopterygii</taxon>
        <taxon>Teleostei</taxon>
        <taxon>Neoteleostei</taxon>
        <taxon>Acanthomorphata</taxon>
        <taxon>Ovalentaria</taxon>
        <taxon>Atherinomorphae</taxon>
        <taxon>Cyprinodontiformes</taxon>
        <taxon>Goodeidae</taxon>
        <taxon>Ataeniobius</taxon>
    </lineage>
</organism>
<dbReference type="EMBL" id="JAHUTI010022110">
    <property type="protein sequence ID" value="MED6239790.1"/>
    <property type="molecule type" value="Genomic_DNA"/>
</dbReference>
<evidence type="ECO:0000313" key="2">
    <source>
        <dbReference type="Proteomes" id="UP001345963"/>
    </source>
</evidence>
<sequence length="117" mass="13369">MLTVLCILLGGRMVIHQEERDSDWRNSEGNEDALPRSHTITLASSGIGRIIMLASVLVPSVMERAVCSWIDHTHLHTHTHTHTRKYPHCLSKVFTPFNPFYILSDCNHKFLCIFDSI</sequence>
<proteinExistence type="predicted"/>
<dbReference type="Proteomes" id="UP001345963">
    <property type="component" value="Unassembled WGS sequence"/>
</dbReference>
<evidence type="ECO:0008006" key="3">
    <source>
        <dbReference type="Google" id="ProtNLM"/>
    </source>
</evidence>
<name>A0ABU7AQV8_9TELE</name>
<evidence type="ECO:0000313" key="1">
    <source>
        <dbReference type="EMBL" id="MED6239790.1"/>
    </source>
</evidence>
<reference evidence="1 2" key="1">
    <citation type="submission" date="2021-07" db="EMBL/GenBank/DDBJ databases">
        <authorList>
            <person name="Palmer J.M."/>
        </authorList>
    </citation>
    <scope>NUCLEOTIDE SEQUENCE [LARGE SCALE GENOMIC DNA]</scope>
    <source>
        <strain evidence="1 2">AT_MEX2019</strain>
        <tissue evidence="1">Muscle</tissue>
    </source>
</reference>
<keyword evidence="2" id="KW-1185">Reference proteome</keyword>
<gene>
    <name evidence="1" type="ORF">ATANTOWER_011188</name>
</gene>